<feature type="region of interest" description="Disordered" evidence="2">
    <location>
        <begin position="1"/>
        <end position="28"/>
    </location>
</feature>
<dbReference type="InterPro" id="IPR036188">
    <property type="entry name" value="FAD/NAD-bd_sf"/>
</dbReference>
<dbReference type="PRINTS" id="PR00368">
    <property type="entry name" value="FADPNR"/>
</dbReference>
<protein>
    <submittedName>
        <fullName evidence="3">MSMEG_0569 family flavin-dependent oxidoreductase</fullName>
    </submittedName>
</protein>
<dbReference type="Pfam" id="PF13738">
    <property type="entry name" value="Pyr_redox_3"/>
    <property type="match status" value="1"/>
</dbReference>
<dbReference type="PANTHER" id="PTHR43539">
    <property type="entry name" value="FLAVIN-BINDING MONOOXYGENASE-LIKE PROTEIN (AFU_ORTHOLOGUE AFUA_4G09220)"/>
    <property type="match status" value="1"/>
</dbReference>
<dbReference type="InterPro" id="IPR050982">
    <property type="entry name" value="Auxin_biosynth/cation_transpt"/>
</dbReference>
<dbReference type="Gene3D" id="3.50.50.60">
    <property type="entry name" value="FAD/NAD(P)-binding domain"/>
    <property type="match status" value="2"/>
</dbReference>
<evidence type="ECO:0000256" key="2">
    <source>
        <dbReference type="SAM" id="MobiDB-lite"/>
    </source>
</evidence>
<dbReference type="Proteomes" id="UP001164020">
    <property type="component" value="Chromosome"/>
</dbReference>
<keyword evidence="1" id="KW-0560">Oxidoreductase</keyword>
<evidence type="ECO:0000256" key="1">
    <source>
        <dbReference type="ARBA" id="ARBA00023002"/>
    </source>
</evidence>
<keyword evidence="4" id="KW-1185">Reference proteome</keyword>
<proteinExistence type="predicted"/>
<accession>A0ABY7C1C5</accession>
<dbReference type="NCBIfam" id="TIGR04046">
    <property type="entry name" value="MSMEG_0569_nitr"/>
    <property type="match status" value="1"/>
</dbReference>
<dbReference type="InterPro" id="IPR024000">
    <property type="entry name" value="CHP04046_FMN-dependent"/>
</dbReference>
<dbReference type="RefSeq" id="WP_268880103.1">
    <property type="nucleotide sequence ID" value="NZ_CP114029.1"/>
</dbReference>
<gene>
    <name evidence="3" type="ORF">OH818_19400</name>
</gene>
<feature type="compositionally biased region" description="Low complexity" evidence="2">
    <location>
        <begin position="13"/>
        <end position="25"/>
    </location>
</feature>
<dbReference type="PRINTS" id="PR00411">
    <property type="entry name" value="PNDRDTASEI"/>
</dbReference>
<dbReference type="PANTHER" id="PTHR43539:SF78">
    <property type="entry name" value="FLAVIN-CONTAINING MONOOXYGENASE"/>
    <property type="match status" value="1"/>
</dbReference>
<dbReference type="SUPFAM" id="SSF51905">
    <property type="entry name" value="FAD/NAD(P)-binding domain"/>
    <property type="match status" value="1"/>
</dbReference>
<sequence>MTKPQRVARQSLPAPQQQAPVKAAASPGIPASATPKHLPVIVVGGGQAGLSVSRYLCKHGIEHVVFERNRRFHSWRVNRWDSFCLVTPNWQCRLPDFPYQGNDPDGFMLKDEITDYLDAFAESFEPPLRECVAVKKIFHHAGGYVVETTEGVWSADQVVIATGGYDTPIVPPYAEGLDPSIAQIHSREYRRPAQLPDGASLVVGTGQSGVQIMEDLVRDGRKVHLAVGPAPRSPRKYRGRDATDWLYDMGHYAITIAQHPDPQKALTQTNHYMSGRDGGKEIDLRRFVVEDGVSLYGSLAGMEGTKIEFLPDLEKNLDDADKSYCGIRDQIDAYIAREGIDAPEEPPFEKLWRPDQEVTGIDAAELGITSIVWSIGFRPDYSWIDVDVFDERGKPVFDRGITKATGFYFIGLGWLNTWGSGRFLAIDEDSRFLADAIVGRQAEVGAVASA</sequence>
<evidence type="ECO:0000313" key="3">
    <source>
        <dbReference type="EMBL" id="WAP67640.1"/>
    </source>
</evidence>
<dbReference type="EMBL" id="CP114029">
    <property type="protein sequence ID" value="WAP67640.1"/>
    <property type="molecule type" value="Genomic_DNA"/>
</dbReference>
<evidence type="ECO:0000313" key="4">
    <source>
        <dbReference type="Proteomes" id="UP001164020"/>
    </source>
</evidence>
<reference evidence="3" key="1">
    <citation type="submission" date="2022-12" db="EMBL/GenBank/DDBJ databases">
        <title>Jiella pelagia sp. nov., isolated from phosphonate enriched culture of Northwest Pacific surface seawater.</title>
        <authorList>
            <person name="Shin D.Y."/>
            <person name="Hwang C.Y."/>
        </authorList>
    </citation>
    <scope>NUCLEOTIDE SEQUENCE</scope>
    <source>
        <strain evidence="3">HL-NP1</strain>
    </source>
</reference>
<organism evidence="3 4">
    <name type="scientific">Jiella pelagia</name>
    <dbReference type="NCBI Taxonomy" id="2986949"/>
    <lineage>
        <taxon>Bacteria</taxon>
        <taxon>Pseudomonadati</taxon>
        <taxon>Pseudomonadota</taxon>
        <taxon>Alphaproteobacteria</taxon>
        <taxon>Hyphomicrobiales</taxon>
        <taxon>Aurantimonadaceae</taxon>
        <taxon>Jiella</taxon>
    </lineage>
</organism>
<name>A0ABY7C1C5_9HYPH</name>